<reference evidence="1" key="2">
    <citation type="journal article" date="2023" name="IMA Fungus">
        <title>Comparative genomic study of the Penicillium genus elucidates a diverse pangenome and 15 lateral gene transfer events.</title>
        <authorList>
            <person name="Petersen C."/>
            <person name="Sorensen T."/>
            <person name="Nielsen M.R."/>
            <person name="Sondergaard T.E."/>
            <person name="Sorensen J.L."/>
            <person name="Fitzpatrick D.A."/>
            <person name="Frisvad J.C."/>
            <person name="Nielsen K.L."/>
        </authorList>
    </citation>
    <scope>NUCLEOTIDE SEQUENCE</scope>
    <source>
        <strain evidence="1">IBT 34128</strain>
    </source>
</reference>
<comment type="caution">
    <text evidence="1">The sequence shown here is derived from an EMBL/GenBank/DDBJ whole genome shotgun (WGS) entry which is preliminary data.</text>
</comment>
<proteinExistence type="predicted"/>
<reference evidence="1" key="1">
    <citation type="submission" date="2022-11" db="EMBL/GenBank/DDBJ databases">
        <authorList>
            <person name="Petersen C."/>
        </authorList>
    </citation>
    <scope>NUCLEOTIDE SEQUENCE</scope>
    <source>
        <strain evidence="1">IBT 34128</strain>
    </source>
</reference>
<sequence length="113" mass="12411">MNQGRSMTRSFQGVCALTSQQYPLARQSMGFTKCQPNQCSLQRWRLEAFASRLQYEGIWLLNVGRPAILTPAGHGRVRLDTPNATEKGIAGAETCSRAPFLFPVMGPKTPGTP</sequence>
<protein>
    <submittedName>
        <fullName evidence="1">Uncharacterized protein</fullName>
    </submittedName>
</protein>
<name>A0A9W9FA68_9EURO</name>
<accession>A0A9W9FA68</accession>
<dbReference type="AlphaFoldDB" id="A0A9W9FA68"/>
<dbReference type="RefSeq" id="XP_056511980.1">
    <property type="nucleotide sequence ID" value="XM_056656367.1"/>
</dbReference>
<dbReference type="Proteomes" id="UP001141434">
    <property type="component" value="Unassembled WGS sequence"/>
</dbReference>
<dbReference type="GeneID" id="81395535"/>
<gene>
    <name evidence="1" type="ORF">NUU61_005785</name>
</gene>
<keyword evidence="2" id="KW-1185">Reference proteome</keyword>
<evidence type="ECO:0000313" key="1">
    <source>
        <dbReference type="EMBL" id="KAJ5096429.1"/>
    </source>
</evidence>
<evidence type="ECO:0000313" key="2">
    <source>
        <dbReference type="Proteomes" id="UP001141434"/>
    </source>
</evidence>
<dbReference type="EMBL" id="JAPMSZ010000007">
    <property type="protein sequence ID" value="KAJ5096429.1"/>
    <property type="molecule type" value="Genomic_DNA"/>
</dbReference>
<organism evidence="1 2">
    <name type="scientific">Penicillium alfredii</name>
    <dbReference type="NCBI Taxonomy" id="1506179"/>
    <lineage>
        <taxon>Eukaryota</taxon>
        <taxon>Fungi</taxon>
        <taxon>Dikarya</taxon>
        <taxon>Ascomycota</taxon>
        <taxon>Pezizomycotina</taxon>
        <taxon>Eurotiomycetes</taxon>
        <taxon>Eurotiomycetidae</taxon>
        <taxon>Eurotiales</taxon>
        <taxon>Aspergillaceae</taxon>
        <taxon>Penicillium</taxon>
    </lineage>
</organism>